<evidence type="ECO:0000313" key="4">
    <source>
        <dbReference type="Proteomes" id="UP000252204"/>
    </source>
</evidence>
<feature type="domain" description="CSD" evidence="2">
    <location>
        <begin position="119"/>
        <end position="184"/>
    </location>
</feature>
<sequence length="209" mass="24296">MQVPLEITYNHISQSDWIDEYIKERAEHLDSMCDNLISCRVTIERVQHSQHTGNIYRAQVEASLPPKKHLIGDKKGVIEDMHVQLRSIIRKAFEAVEKQLKKETARRRGDMKQHENSYESHAFVVRLFSDEGYGFIKSPIDGQEYYFHRNAVLHDDFERLHPGTQVRFEAEMGEKGPQASTVQVIDKPGVRVPEEGEEAIEQPDDWKKQ</sequence>
<dbReference type="InterPro" id="IPR012340">
    <property type="entry name" value="NA-bd_OB-fold"/>
</dbReference>
<name>A0A365TSJ6_9GAMM</name>
<feature type="region of interest" description="Disordered" evidence="1">
    <location>
        <begin position="172"/>
        <end position="209"/>
    </location>
</feature>
<dbReference type="InterPro" id="IPR011129">
    <property type="entry name" value="CSD"/>
</dbReference>
<dbReference type="RefSeq" id="WP_113268742.1">
    <property type="nucleotide sequence ID" value="NZ_QNTU01000002.1"/>
</dbReference>
<dbReference type="InterPro" id="IPR036567">
    <property type="entry name" value="RHF-like"/>
</dbReference>
<proteinExistence type="predicted"/>
<dbReference type="GO" id="GO:0003676">
    <property type="term" value="F:nucleic acid binding"/>
    <property type="evidence" value="ECO:0007669"/>
    <property type="project" value="InterPro"/>
</dbReference>
<dbReference type="SMART" id="SM00357">
    <property type="entry name" value="CSP"/>
    <property type="match status" value="1"/>
</dbReference>
<dbReference type="PROSITE" id="PS51857">
    <property type="entry name" value="CSD_2"/>
    <property type="match status" value="1"/>
</dbReference>
<evidence type="ECO:0000313" key="3">
    <source>
        <dbReference type="EMBL" id="RBI68774.1"/>
    </source>
</evidence>
<organism evidence="3 4">
    <name type="scientific">Vreelandella sulfidaeris</name>
    <dbReference type="NCBI Taxonomy" id="115553"/>
    <lineage>
        <taxon>Bacteria</taxon>
        <taxon>Pseudomonadati</taxon>
        <taxon>Pseudomonadota</taxon>
        <taxon>Gammaproteobacteria</taxon>
        <taxon>Oceanospirillales</taxon>
        <taxon>Halomonadaceae</taxon>
        <taxon>Vreelandella</taxon>
    </lineage>
</organism>
<dbReference type="SUPFAM" id="SSF50249">
    <property type="entry name" value="Nucleic acid-binding proteins"/>
    <property type="match status" value="1"/>
</dbReference>
<dbReference type="InterPro" id="IPR003489">
    <property type="entry name" value="RHF/RaiA"/>
</dbReference>
<dbReference type="Proteomes" id="UP000252204">
    <property type="component" value="Unassembled WGS sequence"/>
</dbReference>
<dbReference type="InterPro" id="IPR002059">
    <property type="entry name" value="CSP_DNA-bd"/>
</dbReference>
<dbReference type="OrthoDB" id="9782252at2"/>
<dbReference type="SUPFAM" id="SSF69754">
    <property type="entry name" value="Ribosome binding protein Y (YfiA homologue)"/>
    <property type="match status" value="1"/>
</dbReference>
<dbReference type="Pfam" id="PF00313">
    <property type="entry name" value="CSD"/>
    <property type="match status" value="1"/>
</dbReference>
<accession>A0A365TSJ6</accession>
<dbReference type="EMBL" id="QNTU01000002">
    <property type="protein sequence ID" value="RBI68774.1"/>
    <property type="molecule type" value="Genomic_DNA"/>
</dbReference>
<reference evidence="4" key="1">
    <citation type="submission" date="2018-06" db="EMBL/GenBank/DDBJ databases">
        <title>Whole genome sequencing of four bacterial strains from South Shetland trench revealing bio-synthetic gene clusters.</title>
        <authorList>
            <person name="Abdel-Mageed W.M."/>
            <person name="Lehri B."/>
            <person name="Jarmusch S."/>
            <person name="Miranda K."/>
            <person name="Goodfellow M."/>
            <person name="Jaspars M."/>
            <person name="Karlyshev A.V."/>
        </authorList>
    </citation>
    <scope>NUCLEOTIDE SEQUENCE [LARGE SCALE GENOMIC DNA]</scope>
    <source>
        <strain evidence="4">SST4</strain>
    </source>
</reference>
<protein>
    <submittedName>
        <fullName evidence="3">HPF/RaiA family ribosome-associated protein</fullName>
    </submittedName>
</protein>
<evidence type="ECO:0000256" key="1">
    <source>
        <dbReference type="SAM" id="MobiDB-lite"/>
    </source>
</evidence>
<dbReference type="Pfam" id="PF02482">
    <property type="entry name" value="Ribosomal_S30AE"/>
    <property type="match status" value="1"/>
</dbReference>
<evidence type="ECO:0000259" key="2">
    <source>
        <dbReference type="PROSITE" id="PS51857"/>
    </source>
</evidence>
<dbReference type="Gene3D" id="2.40.50.140">
    <property type="entry name" value="Nucleic acid-binding proteins"/>
    <property type="match status" value="1"/>
</dbReference>
<gene>
    <name evidence="3" type="ORF">DQ400_05250</name>
</gene>
<dbReference type="GO" id="GO:0005829">
    <property type="term" value="C:cytosol"/>
    <property type="evidence" value="ECO:0007669"/>
    <property type="project" value="UniProtKB-ARBA"/>
</dbReference>
<comment type="caution">
    <text evidence="3">The sequence shown here is derived from an EMBL/GenBank/DDBJ whole genome shotgun (WGS) entry which is preliminary data.</text>
</comment>
<keyword evidence="4" id="KW-1185">Reference proteome</keyword>
<dbReference type="Gene3D" id="3.30.160.100">
    <property type="entry name" value="Ribosome hibernation promotion factor-like"/>
    <property type="match status" value="1"/>
</dbReference>
<dbReference type="AlphaFoldDB" id="A0A365TSJ6"/>